<dbReference type="Pfam" id="PF01790">
    <property type="entry name" value="LGT"/>
    <property type="match status" value="1"/>
</dbReference>
<comment type="pathway">
    <text evidence="7">Protein modification; lipoprotein biosynthesis (diacylglyceryl transfer).</text>
</comment>
<sequence>MLPYPDIDPVAFSLGPVQVHWYGLAYLAGLAFAWWFGVQRSKRPDVPLQRAQVDDLVFYSALGVVLGGRIGYAIFYGGERLLENPLWLFRLWEGGMSFHGGLLGVVVAIFWFTRRRDLPFGPVLDLVALMAPVGLALGRLANFIGQELWGRPTDVPWAMVFPADPLQLARHPSQLYQFALEGVLLFLILLWFSSRPRPTWSIAGLFGVGYGCLRFIAEFFREPDAHIGIQAFGWMTRGQLLCLPMIAAGLFLLWWAYRNAATTAKRGAR</sequence>
<keyword evidence="2 7" id="KW-1003">Cell membrane</keyword>
<dbReference type="PANTHER" id="PTHR30589:SF0">
    <property type="entry name" value="PHOSPHATIDYLGLYCEROL--PROLIPOPROTEIN DIACYLGLYCERYL TRANSFERASE"/>
    <property type="match status" value="1"/>
</dbReference>
<evidence type="ECO:0000256" key="5">
    <source>
        <dbReference type="ARBA" id="ARBA00022989"/>
    </source>
</evidence>
<evidence type="ECO:0000256" key="6">
    <source>
        <dbReference type="ARBA" id="ARBA00023136"/>
    </source>
</evidence>
<dbReference type="InterPro" id="IPR001640">
    <property type="entry name" value="Lgt"/>
</dbReference>
<organism evidence="8 9">
    <name type="scientific">Kineobactrum sediminis</name>
    <dbReference type="NCBI Taxonomy" id="1905677"/>
    <lineage>
        <taxon>Bacteria</taxon>
        <taxon>Pseudomonadati</taxon>
        <taxon>Pseudomonadota</taxon>
        <taxon>Gammaproteobacteria</taxon>
        <taxon>Cellvibrionales</taxon>
        <taxon>Halieaceae</taxon>
        <taxon>Kineobactrum</taxon>
    </lineage>
</organism>
<dbReference type="GO" id="GO:0042158">
    <property type="term" value="P:lipoprotein biosynthetic process"/>
    <property type="evidence" value="ECO:0007669"/>
    <property type="project" value="UniProtKB-UniRule"/>
</dbReference>
<dbReference type="PROSITE" id="PS01311">
    <property type="entry name" value="LGT"/>
    <property type="match status" value="1"/>
</dbReference>
<evidence type="ECO:0000313" key="8">
    <source>
        <dbReference type="EMBL" id="PLW83555.1"/>
    </source>
</evidence>
<accession>A0A2N5Y587</accession>
<dbReference type="EMBL" id="PKLZ01000002">
    <property type="protein sequence ID" value="PLW83555.1"/>
    <property type="molecule type" value="Genomic_DNA"/>
</dbReference>
<dbReference type="GO" id="GO:0005886">
    <property type="term" value="C:plasma membrane"/>
    <property type="evidence" value="ECO:0007669"/>
    <property type="project" value="UniProtKB-SubCell"/>
</dbReference>
<keyword evidence="3 7" id="KW-0808">Transferase</keyword>
<evidence type="ECO:0000256" key="7">
    <source>
        <dbReference type="HAMAP-Rule" id="MF_01147"/>
    </source>
</evidence>
<feature type="transmembrane region" description="Helical" evidence="7">
    <location>
        <begin position="175"/>
        <end position="192"/>
    </location>
</feature>
<dbReference type="HAMAP" id="MF_01147">
    <property type="entry name" value="Lgt"/>
    <property type="match status" value="1"/>
</dbReference>
<dbReference type="PANTHER" id="PTHR30589">
    <property type="entry name" value="PROLIPOPROTEIN DIACYLGLYCERYL TRANSFERASE"/>
    <property type="match status" value="1"/>
</dbReference>
<comment type="function">
    <text evidence="7">Catalyzes the transfer of the diacylglyceryl group from phosphatidylglycerol to the sulfhydryl group of the N-terminal cysteine of a prolipoprotein, the first step in the formation of mature lipoproteins.</text>
</comment>
<evidence type="ECO:0000256" key="4">
    <source>
        <dbReference type="ARBA" id="ARBA00022692"/>
    </source>
</evidence>
<feature type="transmembrane region" description="Helical" evidence="7">
    <location>
        <begin position="56"/>
        <end position="76"/>
    </location>
</feature>
<dbReference type="EC" id="2.5.1.145" evidence="7"/>
<keyword evidence="9" id="KW-1185">Reference proteome</keyword>
<feature type="transmembrane region" description="Helical" evidence="7">
    <location>
        <begin position="96"/>
        <end position="113"/>
    </location>
</feature>
<dbReference type="NCBIfam" id="TIGR00544">
    <property type="entry name" value="lgt"/>
    <property type="match status" value="1"/>
</dbReference>
<evidence type="ECO:0000313" key="9">
    <source>
        <dbReference type="Proteomes" id="UP000234845"/>
    </source>
</evidence>
<feature type="transmembrane region" description="Helical" evidence="7">
    <location>
        <begin position="199"/>
        <end position="217"/>
    </location>
</feature>
<reference evidence="9" key="1">
    <citation type="submission" date="2017-11" db="EMBL/GenBank/DDBJ databases">
        <title>The draft genome sequence of Chromatocurvus sp. F02.</title>
        <authorList>
            <person name="Du Z.-J."/>
            <person name="Chang Y.-Q."/>
        </authorList>
    </citation>
    <scope>NUCLEOTIDE SEQUENCE [LARGE SCALE GENOMIC DNA]</scope>
    <source>
        <strain evidence="9">F02</strain>
    </source>
</reference>
<dbReference type="OrthoDB" id="871140at2"/>
<dbReference type="GO" id="GO:0008961">
    <property type="term" value="F:phosphatidylglycerol-prolipoprotein diacylglyceryl transferase activity"/>
    <property type="evidence" value="ECO:0007669"/>
    <property type="project" value="UniProtKB-UniRule"/>
</dbReference>
<comment type="catalytic activity">
    <reaction evidence="7">
        <text>L-cysteinyl-[prolipoprotein] + a 1,2-diacyl-sn-glycero-3-phospho-(1'-sn-glycerol) = an S-1,2-diacyl-sn-glyceryl-L-cysteinyl-[prolipoprotein] + sn-glycerol 1-phosphate + H(+)</text>
        <dbReference type="Rhea" id="RHEA:56712"/>
        <dbReference type="Rhea" id="RHEA-COMP:14679"/>
        <dbReference type="Rhea" id="RHEA-COMP:14680"/>
        <dbReference type="ChEBI" id="CHEBI:15378"/>
        <dbReference type="ChEBI" id="CHEBI:29950"/>
        <dbReference type="ChEBI" id="CHEBI:57685"/>
        <dbReference type="ChEBI" id="CHEBI:64716"/>
        <dbReference type="ChEBI" id="CHEBI:140658"/>
        <dbReference type="EC" id="2.5.1.145"/>
    </reaction>
</comment>
<keyword evidence="8" id="KW-0449">Lipoprotein</keyword>
<feature type="transmembrane region" description="Helical" evidence="7">
    <location>
        <begin position="120"/>
        <end position="141"/>
    </location>
</feature>
<evidence type="ECO:0000256" key="1">
    <source>
        <dbReference type="ARBA" id="ARBA00007150"/>
    </source>
</evidence>
<keyword evidence="4 7" id="KW-0812">Transmembrane</keyword>
<evidence type="ECO:0000256" key="2">
    <source>
        <dbReference type="ARBA" id="ARBA00022475"/>
    </source>
</evidence>
<comment type="subcellular location">
    <subcellularLocation>
        <location evidence="7">Cell membrane</location>
        <topology evidence="7">Multi-pass membrane protein</topology>
    </subcellularLocation>
</comment>
<keyword evidence="5 7" id="KW-1133">Transmembrane helix</keyword>
<comment type="similarity">
    <text evidence="1 7">Belongs to the Lgt family.</text>
</comment>
<feature type="transmembrane region" description="Helical" evidence="7">
    <location>
        <begin position="20"/>
        <end position="36"/>
    </location>
</feature>
<gene>
    <name evidence="7" type="primary">lgt</name>
    <name evidence="8" type="ORF">CWI75_04170</name>
</gene>
<proteinExistence type="inferred from homology"/>
<name>A0A2N5Y587_9GAMM</name>
<dbReference type="RefSeq" id="WP_101520236.1">
    <property type="nucleotide sequence ID" value="NZ_PKLZ01000002.1"/>
</dbReference>
<feature type="binding site" evidence="7">
    <location>
        <position position="139"/>
    </location>
    <ligand>
        <name>a 1,2-diacyl-sn-glycero-3-phospho-(1'-sn-glycerol)</name>
        <dbReference type="ChEBI" id="CHEBI:64716"/>
    </ligand>
</feature>
<dbReference type="UniPathway" id="UPA00664"/>
<feature type="transmembrane region" description="Helical" evidence="7">
    <location>
        <begin position="237"/>
        <end position="257"/>
    </location>
</feature>
<protein>
    <recommendedName>
        <fullName evidence="7">Phosphatidylglycerol--prolipoprotein diacylglyceryl transferase</fullName>
        <ecNumber evidence="7">2.5.1.145</ecNumber>
    </recommendedName>
</protein>
<evidence type="ECO:0000256" key="3">
    <source>
        <dbReference type="ARBA" id="ARBA00022679"/>
    </source>
</evidence>
<comment type="caution">
    <text evidence="8">The sequence shown here is derived from an EMBL/GenBank/DDBJ whole genome shotgun (WGS) entry which is preliminary data.</text>
</comment>
<dbReference type="AlphaFoldDB" id="A0A2N5Y587"/>
<dbReference type="Proteomes" id="UP000234845">
    <property type="component" value="Unassembled WGS sequence"/>
</dbReference>
<keyword evidence="6 7" id="KW-0472">Membrane</keyword>